<protein>
    <submittedName>
        <fullName evidence="1">Toxin HicA</fullName>
    </submittedName>
</protein>
<dbReference type="RefSeq" id="WP_166452036.1">
    <property type="nucleotide sequence ID" value="NZ_JAAOMA010000013.1"/>
</dbReference>
<gene>
    <name evidence="1" type="ORF">HA052_11385</name>
</gene>
<evidence type="ECO:0000313" key="2">
    <source>
        <dbReference type="Proteomes" id="UP001515641"/>
    </source>
</evidence>
<dbReference type="EMBL" id="JAAOMA010000013">
    <property type="protein sequence ID" value="NHR05801.1"/>
    <property type="molecule type" value="Genomic_DNA"/>
</dbReference>
<proteinExistence type="predicted"/>
<keyword evidence="2" id="KW-1185">Reference proteome</keyword>
<comment type="caution">
    <text evidence="1">The sequence shown here is derived from an EMBL/GenBank/DDBJ whole genome shotgun (WGS) entry which is preliminary data.</text>
</comment>
<dbReference type="Proteomes" id="UP001515641">
    <property type="component" value="Unassembled WGS sequence"/>
</dbReference>
<reference evidence="1 2" key="1">
    <citation type="submission" date="2020-03" db="EMBL/GenBank/DDBJ databases">
        <title>Draft genome sequence of environmentally isolated cultures.</title>
        <authorList>
            <person name="Wilson H.S."/>
            <person name="De Leon M.E."/>
        </authorList>
    </citation>
    <scope>NUCLEOTIDE SEQUENCE [LARGE SCALE GENOMIC DNA]</scope>
    <source>
        <strain evidence="1 2">HSC-31F16</strain>
    </source>
</reference>
<dbReference type="SUPFAM" id="SSF54786">
    <property type="entry name" value="YcfA/nrd intein domain"/>
    <property type="match status" value="1"/>
</dbReference>
<evidence type="ECO:0000313" key="1">
    <source>
        <dbReference type="EMBL" id="NHR05801.1"/>
    </source>
</evidence>
<sequence length="84" mass="8951">MMTVEKTIGKMRTSAGNISFDELVAVCDALFGKGRVKGSHHIYKIPGIPGGVNIQDNGHGKAKAYQVKQVLKAIEKVKGAEDGL</sequence>
<accession>A0ABX0L8U9</accession>
<organism evidence="1 2">
    <name type="scientific">Chromobacterium fluminis</name>
    <dbReference type="NCBI Taxonomy" id="3044269"/>
    <lineage>
        <taxon>Bacteria</taxon>
        <taxon>Pseudomonadati</taxon>
        <taxon>Pseudomonadota</taxon>
        <taxon>Betaproteobacteria</taxon>
        <taxon>Neisseriales</taxon>
        <taxon>Chromobacteriaceae</taxon>
        <taxon>Chromobacterium</taxon>
    </lineage>
</organism>
<name>A0ABX0L8U9_9NEIS</name>